<evidence type="ECO:0000313" key="2">
    <source>
        <dbReference type="Proteomes" id="UP000254640"/>
    </source>
</evidence>
<organism evidence="1 2">
    <name type="scientific">Enterobacter agglomerans</name>
    <name type="common">Erwinia herbicola</name>
    <name type="synonym">Pantoea agglomerans</name>
    <dbReference type="NCBI Taxonomy" id="549"/>
    <lineage>
        <taxon>Bacteria</taxon>
        <taxon>Pseudomonadati</taxon>
        <taxon>Pseudomonadota</taxon>
        <taxon>Gammaproteobacteria</taxon>
        <taxon>Enterobacterales</taxon>
        <taxon>Erwiniaceae</taxon>
        <taxon>Pantoea</taxon>
        <taxon>Pantoea agglomerans group</taxon>
    </lineage>
</organism>
<accession>A0A379AM33</accession>
<reference evidence="1 2" key="1">
    <citation type="submission" date="2018-06" db="EMBL/GenBank/DDBJ databases">
        <authorList>
            <consortium name="Pathogen Informatics"/>
            <person name="Doyle S."/>
        </authorList>
    </citation>
    <scope>NUCLEOTIDE SEQUENCE [LARGE SCALE GENOMIC DNA]</scope>
    <source>
        <strain evidence="1 2">NCTC9381</strain>
    </source>
</reference>
<dbReference type="AlphaFoldDB" id="A0A379AM33"/>
<keyword evidence="2" id="KW-1185">Reference proteome</keyword>
<dbReference type="EMBL" id="UGSO01000001">
    <property type="protein sequence ID" value="SUB18632.1"/>
    <property type="molecule type" value="Genomic_DNA"/>
</dbReference>
<sequence>MSLYLSAALASNRKGRFLQTVAGATPLTKDWISSPPASGLLIVQAEELTDANTMQHLYHWAMQAGCAALVINLKAEQFTLLAQLPSPTGLAISFSGFEDARTGANRFANQ</sequence>
<gene>
    <name evidence="1" type="ORF">NCTC9381_04595</name>
</gene>
<evidence type="ECO:0000313" key="1">
    <source>
        <dbReference type="EMBL" id="SUB18632.1"/>
    </source>
</evidence>
<proteinExistence type="predicted"/>
<protein>
    <submittedName>
        <fullName evidence="1">Uncharacterized protein</fullName>
    </submittedName>
</protein>
<dbReference type="Proteomes" id="UP000254640">
    <property type="component" value="Unassembled WGS sequence"/>
</dbReference>
<name>A0A379AM33_ENTAG</name>